<name>A0ACC6PIU7_9BACL</name>
<proteinExistence type="predicted"/>
<organism evidence="1 2">
    <name type="scientific">Saccharibacillus sacchari</name>
    <dbReference type="NCBI Taxonomy" id="456493"/>
    <lineage>
        <taxon>Bacteria</taxon>
        <taxon>Bacillati</taxon>
        <taxon>Bacillota</taxon>
        <taxon>Bacilli</taxon>
        <taxon>Bacillales</taxon>
        <taxon>Paenibacillaceae</taxon>
        <taxon>Saccharibacillus</taxon>
    </lineage>
</organism>
<gene>
    <name evidence="1" type="ORF">WKI47_23340</name>
</gene>
<reference evidence="1" key="1">
    <citation type="submission" date="2024-03" db="EMBL/GenBank/DDBJ databases">
        <title>Whole genome sequecning of epiphytes from Marcgravia umbellata leaves.</title>
        <authorList>
            <person name="Kumar G."/>
            <person name="Savka M.A."/>
        </authorList>
    </citation>
    <scope>NUCLEOTIDE SEQUENCE</scope>
    <source>
        <strain evidence="1">RIT_BL5</strain>
    </source>
</reference>
<dbReference type="EC" id="2.7.1.211" evidence="1"/>
<comment type="caution">
    <text evidence="1">The sequence shown here is derived from an EMBL/GenBank/DDBJ whole genome shotgun (WGS) entry which is preliminary data.</text>
</comment>
<keyword evidence="1" id="KW-0808">Transferase</keyword>
<sequence>MSENRDIALEVVEAIGGKENIASFAHCATRLRIMVRDKDKVDQTRIENTDKVKGAFFNSGQYQIIFGTGTVNRIFEEVEKLGIESTSKEEIKSEGKKQGNAFQRAIRTFGDVFVPIIPVLVATGLFMGLRGLLTQELVLSWFGMTPDSIPPNFLLFTQVLTDTAFAFLPALVAWSAFRVFGGSPVLGIVLGLMLVNPALPNAYSVADGSAEALTMFGFIPVVGYQGSVLPAFFVGLLGAKFEKFLRKRVPEALDLILTPFITLLVMITLGLFAIGPVFHSLENIVLHGTTFLLDLPFGIAGLLIGFFHQIVVVTGVHHIFNFLEIQLLEQTGSNPFNAIITCAMAAQGAACLAVGLKTKNAKLKALALPSSFSAFLGITEPAIFGVNLRYMKPFVMGLIGGAAGGFLASFLHLAGTGMAVTVIPGSLLYLNNQLPLYILCNLVGASVAFALTWLFGYKDEQVLAADGNESGASSKGTDASPAAKTPQSAAVSPAFFSAVANSNPDGQQTTESAVPASATDSPTASDTTATQTENTKPLDLHVKAPITGRVLPLSEVPDPAFSGGHMGSGIAIEPSEGRVVAPFDCTVAHVMDKSKHAVILEHDNGAQLLIHVGINTVSLKGAGFTAHVKSGDRVSEGQLLLEFDLNAIQAAGLSSITPILVPDGIDAVLDVQPQAEGHVTAGEQSVLNVQTSALPLL</sequence>
<evidence type="ECO:0000313" key="2">
    <source>
        <dbReference type="Proteomes" id="UP001380953"/>
    </source>
</evidence>
<protein>
    <submittedName>
        <fullName evidence="1">Sucrose-specific PTS transporter subunit IIBC</fullName>
        <ecNumber evidence="1">2.7.1.211</ecNumber>
    </submittedName>
</protein>
<accession>A0ACC6PIU7</accession>
<dbReference type="Proteomes" id="UP001380953">
    <property type="component" value="Unassembled WGS sequence"/>
</dbReference>
<keyword evidence="2" id="KW-1185">Reference proteome</keyword>
<dbReference type="EMBL" id="JBBKAR010000056">
    <property type="protein sequence ID" value="MEJ8306851.1"/>
    <property type="molecule type" value="Genomic_DNA"/>
</dbReference>
<evidence type="ECO:0000313" key="1">
    <source>
        <dbReference type="EMBL" id="MEJ8306851.1"/>
    </source>
</evidence>